<protein>
    <recommendedName>
        <fullName evidence="3">Ferric iron reductase FhuF-like transporter</fullName>
    </recommendedName>
</protein>
<comment type="caution">
    <text evidence="1">The sequence shown here is derived from an EMBL/GenBank/DDBJ whole genome shotgun (WGS) entry which is preliminary data.</text>
</comment>
<dbReference type="RefSeq" id="WP_380619615.1">
    <property type="nucleotide sequence ID" value="NZ_JBHSDK010000012.1"/>
</dbReference>
<evidence type="ECO:0000313" key="1">
    <source>
        <dbReference type="EMBL" id="MFC4335177.1"/>
    </source>
</evidence>
<keyword evidence="2" id="KW-1185">Reference proteome</keyword>
<gene>
    <name evidence="1" type="ORF">ACFPET_08195</name>
</gene>
<proteinExistence type="predicted"/>
<name>A0ABV8TXI2_9ACTN</name>
<accession>A0ABV8TXI2</accession>
<dbReference type="Proteomes" id="UP001595823">
    <property type="component" value="Unassembled WGS sequence"/>
</dbReference>
<reference evidence="2" key="1">
    <citation type="journal article" date="2019" name="Int. J. Syst. Evol. Microbiol.">
        <title>The Global Catalogue of Microorganisms (GCM) 10K type strain sequencing project: providing services to taxonomists for standard genome sequencing and annotation.</title>
        <authorList>
            <consortium name="The Broad Institute Genomics Platform"/>
            <consortium name="The Broad Institute Genome Sequencing Center for Infectious Disease"/>
            <person name="Wu L."/>
            <person name="Ma J."/>
        </authorList>
    </citation>
    <scope>NUCLEOTIDE SEQUENCE [LARGE SCALE GENOMIC DNA]</scope>
    <source>
        <strain evidence="2">IBRC-M 10908</strain>
    </source>
</reference>
<sequence length="285" mass="31111">MKPASSATVTRPIGDRFPVPVICPAGGETIAPLQAAARHVSELHGDRLLRGIEYWLRPDREPAGIDWAGAEDLLADEALLDLLLSSLDRTRGGAPHVSASLAWKTYSYWVIAPVVFGYLTARRVPAMGLADFSYSVDADRDPLFLARQKTDRFLVLGHDPARANPGTTVVADEAEMLRTIRATVYEGHLSLVMDRITERVRLSRRLMRGSIASAIAYTAAAFADLGVEPPEVAAKTLLELFDVPDLVEIRTDELGRLQYERKTCCLALNAERPAVCGTCPVSGRC</sequence>
<evidence type="ECO:0000313" key="2">
    <source>
        <dbReference type="Proteomes" id="UP001595823"/>
    </source>
</evidence>
<organism evidence="1 2">
    <name type="scientific">Salininema proteolyticum</name>
    <dbReference type="NCBI Taxonomy" id="1607685"/>
    <lineage>
        <taxon>Bacteria</taxon>
        <taxon>Bacillati</taxon>
        <taxon>Actinomycetota</taxon>
        <taxon>Actinomycetes</taxon>
        <taxon>Glycomycetales</taxon>
        <taxon>Glycomycetaceae</taxon>
        <taxon>Salininema</taxon>
    </lineage>
</organism>
<evidence type="ECO:0008006" key="3">
    <source>
        <dbReference type="Google" id="ProtNLM"/>
    </source>
</evidence>
<dbReference type="EMBL" id="JBHSDK010000012">
    <property type="protein sequence ID" value="MFC4335177.1"/>
    <property type="molecule type" value="Genomic_DNA"/>
</dbReference>